<evidence type="ECO:0000313" key="2">
    <source>
        <dbReference type="Proteomes" id="UP000196386"/>
    </source>
</evidence>
<protein>
    <submittedName>
        <fullName evidence="1">Uncharacterized protein</fullName>
    </submittedName>
</protein>
<dbReference type="InterPro" id="IPR043752">
    <property type="entry name" value="DUF5697"/>
</dbReference>
<sequence length="184" mass="21591">MYGIQRPEDVDLEYCCSLMAEYTALDCAQLFGLLKKYGGYKKRGRIDICRQMRMKKYAYRIADQDRKYYVKNPRISITNRLKRQIKCFWVLLDYLDQADQHFASGALSSLITMEIGGRDYSILYAERGKERVCNYSMERGGITRYFVLVDDLSQIPLIKNEQIHAFAMLDEKNTVHYYLPKGAE</sequence>
<gene>
    <name evidence="1" type="ORF">B5F11_09570</name>
</gene>
<dbReference type="Pfam" id="PF18954">
    <property type="entry name" value="DUF5697"/>
    <property type="match status" value="1"/>
</dbReference>
<dbReference type="AlphaFoldDB" id="A0A1Y4MKR1"/>
<name>A0A1Y4MKR1_9FIRM</name>
<organism evidence="1 2">
    <name type="scientific">Anaerotruncus colihominis</name>
    <dbReference type="NCBI Taxonomy" id="169435"/>
    <lineage>
        <taxon>Bacteria</taxon>
        <taxon>Bacillati</taxon>
        <taxon>Bacillota</taxon>
        <taxon>Clostridia</taxon>
        <taxon>Eubacteriales</taxon>
        <taxon>Oscillospiraceae</taxon>
        <taxon>Anaerotruncus</taxon>
    </lineage>
</organism>
<proteinExistence type="predicted"/>
<dbReference type="Proteomes" id="UP000196386">
    <property type="component" value="Unassembled WGS sequence"/>
</dbReference>
<dbReference type="RefSeq" id="WP_087301165.1">
    <property type="nucleotide sequence ID" value="NZ_NFKP01000010.1"/>
</dbReference>
<comment type="caution">
    <text evidence="1">The sequence shown here is derived from an EMBL/GenBank/DDBJ whole genome shotgun (WGS) entry which is preliminary data.</text>
</comment>
<dbReference type="EMBL" id="NFKP01000010">
    <property type="protein sequence ID" value="OUP69327.1"/>
    <property type="molecule type" value="Genomic_DNA"/>
</dbReference>
<accession>A0A1Y4MKR1</accession>
<reference evidence="2" key="1">
    <citation type="submission" date="2017-04" db="EMBL/GenBank/DDBJ databases">
        <title>Function of individual gut microbiota members based on whole genome sequencing of pure cultures obtained from chicken caecum.</title>
        <authorList>
            <person name="Medvecky M."/>
            <person name="Cejkova D."/>
            <person name="Polansky O."/>
            <person name="Karasova D."/>
            <person name="Kubasova T."/>
            <person name="Cizek A."/>
            <person name="Rychlik I."/>
        </authorList>
    </citation>
    <scope>NUCLEOTIDE SEQUENCE [LARGE SCALE GENOMIC DNA]</scope>
    <source>
        <strain evidence="2">An175</strain>
    </source>
</reference>
<evidence type="ECO:0000313" key="1">
    <source>
        <dbReference type="EMBL" id="OUP69327.1"/>
    </source>
</evidence>